<dbReference type="PROSITE" id="PS50020">
    <property type="entry name" value="WW_DOMAIN_2"/>
    <property type="match status" value="1"/>
</dbReference>
<gene>
    <name evidence="3" type="ORF">CspeluHIS016_0211800</name>
</gene>
<feature type="compositionally biased region" description="Polar residues" evidence="1">
    <location>
        <begin position="289"/>
        <end position="308"/>
    </location>
</feature>
<feature type="compositionally biased region" description="Pro residues" evidence="1">
    <location>
        <begin position="309"/>
        <end position="324"/>
    </location>
</feature>
<evidence type="ECO:0000313" key="3">
    <source>
        <dbReference type="EMBL" id="GMK56124.1"/>
    </source>
</evidence>
<protein>
    <recommendedName>
        <fullName evidence="2">WW domain-containing protein</fullName>
    </recommendedName>
</protein>
<name>A0AAD3YBT3_9TREE</name>
<feature type="domain" description="WW" evidence="2">
    <location>
        <begin position="18"/>
        <end position="52"/>
    </location>
</feature>
<evidence type="ECO:0000256" key="1">
    <source>
        <dbReference type="SAM" id="MobiDB-lite"/>
    </source>
</evidence>
<feature type="compositionally biased region" description="Polar residues" evidence="1">
    <location>
        <begin position="325"/>
        <end position="338"/>
    </location>
</feature>
<evidence type="ECO:0000259" key="2">
    <source>
        <dbReference type="PROSITE" id="PS50020"/>
    </source>
</evidence>
<accession>A0AAD3YBT3</accession>
<dbReference type="SUPFAM" id="SSF51045">
    <property type="entry name" value="WW domain"/>
    <property type="match status" value="1"/>
</dbReference>
<keyword evidence="4" id="KW-1185">Reference proteome</keyword>
<dbReference type="InterPro" id="IPR001202">
    <property type="entry name" value="WW_dom"/>
</dbReference>
<evidence type="ECO:0000313" key="4">
    <source>
        <dbReference type="Proteomes" id="UP001222932"/>
    </source>
</evidence>
<feature type="region of interest" description="Disordered" evidence="1">
    <location>
        <begin position="284"/>
        <end position="412"/>
    </location>
</feature>
<comment type="caution">
    <text evidence="3">The sequence shown here is derived from an EMBL/GenBank/DDBJ whole genome shotgun (WGS) entry which is preliminary data.</text>
</comment>
<proteinExistence type="predicted"/>
<reference evidence="3" key="1">
    <citation type="journal article" date="2023" name="BMC Genomics">
        <title>Chromosome-level genome assemblies of Cutaneotrichosporon spp. (Trichosporonales, Basidiomycota) reveal imbalanced evolution between nucleotide sequences and chromosome synteny.</title>
        <authorList>
            <person name="Kobayashi Y."/>
            <person name="Kayamori A."/>
            <person name="Aoki K."/>
            <person name="Shiwa Y."/>
            <person name="Matsutani M."/>
            <person name="Fujita N."/>
            <person name="Sugita T."/>
            <person name="Iwasaki W."/>
            <person name="Tanaka N."/>
            <person name="Takashima M."/>
        </authorList>
    </citation>
    <scope>NUCLEOTIDE SEQUENCE</scope>
    <source>
        <strain evidence="3">HIS016</strain>
    </source>
</reference>
<feature type="compositionally biased region" description="Polar residues" evidence="1">
    <location>
        <begin position="182"/>
        <end position="200"/>
    </location>
</feature>
<feature type="compositionally biased region" description="Polar residues" evidence="1">
    <location>
        <begin position="251"/>
        <end position="260"/>
    </location>
</feature>
<dbReference type="EMBL" id="BTCM01000002">
    <property type="protein sequence ID" value="GMK56124.1"/>
    <property type="molecule type" value="Genomic_DNA"/>
</dbReference>
<dbReference type="Proteomes" id="UP001222932">
    <property type="component" value="Unassembled WGS sequence"/>
</dbReference>
<dbReference type="InterPro" id="IPR036020">
    <property type="entry name" value="WW_dom_sf"/>
</dbReference>
<organism evidence="3 4">
    <name type="scientific">Cutaneotrichosporon spelunceum</name>
    <dbReference type="NCBI Taxonomy" id="1672016"/>
    <lineage>
        <taxon>Eukaryota</taxon>
        <taxon>Fungi</taxon>
        <taxon>Dikarya</taxon>
        <taxon>Basidiomycota</taxon>
        <taxon>Agaricomycotina</taxon>
        <taxon>Tremellomycetes</taxon>
        <taxon>Trichosporonales</taxon>
        <taxon>Trichosporonaceae</taxon>
        <taxon>Cutaneotrichosporon</taxon>
    </lineage>
</organism>
<reference evidence="3" key="2">
    <citation type="submission" date="2023-06" db="EMBL/GenBank/DDBJ databases">
        <authorList>
            <person name="Kobayashi Y."/>
            <person name="Kayamori A."/>
            <person name="Aoki K."/>
            <person name="Shiwa Y."/>
            <person name="Fujita N."/>
            <person name="Sugita T."/>
            <person name="Iwasaki W."/>
            <person name="Tanaka N."/>
            <person name="Takashima M."/>
        </authorList>
    </citation>
    <scope>NUCLEOTIDE SEQUENCE</scope>
    <source>
        <strain evidence="3">HIS016</strain>
    </source>
</reference>
<dbReference type="AlphaFoldDB" id="A0AAD3YBT3"/>
<feature type="compositionally biased region" description="Pro residues" evidence="1">
    <location>
        <begin position="228"/>
        <end position="250"/>
    </location>
</feature>
<sequence length="412" mass="44332">MASSPPSHTPPPGAYSSPCLPPEWMWQYSPEVDEVYFIHPPTDHRVWEHPQGHEAETSFYQWLGAQLGAGGFGCTTSPMSSPPLHLAGPNGAPLTRSFSVPAADGAAAEFFSSGPLTHAYPDAFSSPGVPAMSPDGPMDRGFFSHGFGKPVKTSNAWTFKLKDFFVGDYQYRPPPPRPQAVKPSQVSHTSHGPGNASTHAPTFGTFKPPSSKYGRPNTYSHQYDPDPLITPFPPPPPVARPPSAPSPPPTYQQVQLQAQNPYTQMQFPQPATSSAYQQQSGVFGATLAHPQTSPYSQHQQLPASMPSTNPYPPRPSANPYPPTTQPNYGQSPTMNALSQVPGGGLGYVPQYNNYAPRPPQAGGYVPGKINAGAFKPRPRGMDGEDDWTEQPVEWSQPVYGGVPQTSPSLPPQ</sequence>
<feature type="region of interest" description="Disordered" evidence="1">
    <location>
        <begin position="170"/>
        <end position="260"/>
    </location>
</feature>
<feature type="compositionally biased region" description="Polar residues" evidence="1">
    <location>
        <begin position="403"/>
        <end position="412"/>
    </location>
</feature>